<evidence type="ECO:0000256" key="6">
    <source>
        <dbReference type="ARBA" id="ARBA00023134"/>
    </source>
</evidence>
<evidence type="ECO:0000256" key="5">
    <source>
        <dbReference type="ARBA" id="ARBA00022917"/>
    </source>
</evidence>
<evidence type="ECO:0000256" key="7">
    <source>
        <dbReference type="NCBIfam" id="TIGR00487"/>
    </source>
</evidence>
<dbReference type="InterPro" id="IPR015760">
    <property type="entry name" value="TIF_IF2"/>
</dbReference>
<dbReference type="InterPro" id="IPR005225">
    <property type="entry name" value="Small_GTP-bd"/>
</dbReference>
<dbReference type="InterPro" id="IPR009000">
    <property type="entry name" value="Transl_B-barrel_sf"/>
</dbReference>
<dbReference type="InterPro" id="IPR000178">
    <property type="entry name" value="TF_IF2_bacterial-like"/>
</dbReference>
<dbReference type="SUPFAM" id="SSF50447">
    <property type="entry name" value="Translation proteins"/>
    <property type="match status" value="2"/>
</dbReference>
<dbReference type="NCBIfam" id="TIGR00231">
    <property type="entry name" value="small_GTP"/>
    <property type="match status" value="1"/>
</dbReference>
<dbReference type="Gene3D" id="3.40.50.10050">
    <property type="entry name" value="Translation initiation factor IF- 2, domain 3"/>
    <property type="match status" value="1"/>
</dbReference>
<dbReference type="Pfam" id="PF22042">
    <property type="entry name" value="EF-G_D2"/>
    <property type="match status" value="1"/>
</dbReference>
<organism evidence="10 11">
    <name type="scientific">Candidatus Lloydbacteria bacterium RIFCSPLOWO2_01_FULL_50_20</name>
    <dbReference type="NCBI Taxonomy" id="1798665"/>
    <lineage>
        <taxon>Bacteria</taxon>
        <taxon>Candidatus Lloydiibacteriota</taxon>
    </lineage>
</organism>
<accession>A0A1G2DIJ6</accession>
<keyword evidence="6" id="KW-0342">GTP-binding</keyword>
<dbReference type="PANTHER" id="PTHR43381">
    <property type="entry name" value="TRANSLATION INITIATION FACTOR IF-2-RELATED"/>
    <property type="match status" value="1"/>
</dbReference>
<dbReference type="AlphaFoldDB" id="A0A1G2DIJ6"/>
<dbReference type="Proteomes" id="UP000178534">
    <property type="component" value="Unassembled WGS sequence"/>
</dbReference>
<comment type="caution">
    <text evidence="10">The sequence shown here is derived from an EMBL/GenBank/DDBJ whole genome shotgun (WGS) entry which is preliminary data.</text>
</comment>
<evidence type="ECO:0000256" key="2">
    <source>
        <dbReference type="ARBA" id="ARBA00020675"/>
    </source>
</evidence>
<reference evidence="10 11" key="1">
    <citation type="journal article" date="2016" name="Nat. Commun.">
        <title>Thousands of microbial genomes shed light on interconnected biogeochemical processes in an aquifer system.</title>
        <authorList>
            <person name="Anantharaman K."/>
            <person name="Brown C.T."/>
            <person name="Hug L.A."/>
            <person name="Sharon I."/>
            <person name="Castelle C.J."/>
            <person name="Probst A.J."/>
            <person name="Thomas B.C."/>
            <person name="Singh A."/>
            <person name="Wilkins M.J."/>
            <person name="Karaoz U."/>
            <person name="Brodie E.L."/>
            <person name="Williams K.H."/>
            <person name="Hubbard S.S."/>
            <person name="Banfield J.F."/>
        </authorList>
    </citation>
    <scope>NUCLEOTIDE SEQUENCE [LARGE SCALE GENOMIC DNA]</scope>
</reference>
<evidence type="ECO:0000256" key="8">
    <source>
        <dbReference type="RuleBase" id="RU000644"/>
    </source>
</evidence>
<dbReference type="Pfam" id="PF11987">
    <property type="entry name" value="IF-2"/>
    <property type="match status" value="1"/>
</dbReference>
<dbReference type="InterPro" id="IPR036925">
    <property type="entry name" value="TIF_IF2_dom3_sf"/>
</dbReference>
<sequence>MQIERPPIIVIMGHIDHGKSKLLDYIRKTNVVEGEAGGITQHISAYEVAHKSANGEQKRITFLDTPGHQAFQGMRARGARVADIAVLVVSAEDGVKAQTIEAYKSIMETEIPYIVAINKIDKPNANIDRTKQTLAEAGIYVEGYGGDIPSVAISAKEGTGVSELLDMMLLVAELAELTGDPKKPGEGVVIESHMDPKRGITATVVLTDGALTRSMFAVAEDALVPGRMMQNFTGNAIETATFSSPILLTGWSKMPEVGAIVTSYAKKKDAEQALVKAKTHPIKPKEETLPEGTVIIPIILKTDVAGTLEAVEHELKKLTHERVHIKLIQCGVGAISESDIKVALGATDPLVIGFHTKTDALAADLASRNNIAIYDFDIIYKLTEWLAEEMLHRAPHIEVVEELGQLRVIRFFSQQKERQVIGGRVTRGKIASGAKFKIMRRDTEVGEGRIIELQAQKIKVPEVDEGNECGLQVESKITIAERDVLIPYTVVSRQ</sequence>
<evidence type="ECO:0000256" key="4">
    <source>
        <dbReference type="ARBA" id="ARBA00022741"/>
    </source>
</evidence>
<comment type="similarity">
    <text evidence="1 8">Belongs to the TRAFAC class translation factor GTPase superfamily. Classic translation factor GTPase family. IF-2 subfamily.</text>
</comment>
<dbReference type="Gene3D" id="3.40.50.300">
    <property type="entry name" value="P-loop containing nucleotide triphosphate hydrolases"/>
    <property type="match status" value="1"/>
</dbReference>
<dbReference type="FunFam" id="3.40.50.300:FF:000019">
    <property type="entry name" value="Translation initiation factor IF-2"/>
    <property type="match status" value="1"/>
</dbReference>
<dbReference type="PANTHER" id="PTHR43381:SF5">
    <property type="entry name" value="TR-TYPE G DOMAIN-CONTAINING PROTEIN"/>
    <property type="match status" value="1"/>
</dbReference>
<protein>
    <recommendedName>
        <fullName evidence="2 7">Translation initiation factor IF-2</fullName>
    </recommendedName>
</protein>
<dbReference type="SUPFAM" id="SSF52156">
    <property type="entry name" value="Initiation factor IF2/eIF5b, domain 3"/>
    <property type="match status" value="1"/>
</dbReference>
<name>A0A1G2DIJ6_9BACT</name>
<gene>
    <name evidence="10" type="ORF">A2942_01385</name>
</gene>
<dbReference type="GO" id="GO:0003924">
    <property type="term" value="F:GTPase activity"/>
    <property type="evidence" value="ECO:0007669"/>
    <property type="project" value="InterPro"/>
</dbReference>
<dbReference type="InterPro" id="IPR053905">
    <property type="entry name" value="EF-G-like_DII"/>
</dbReference>
<dbReference type="Gene3D" id="2.40.30.10">
    <property type="entry name" value="Translation factors"/>
    <property type="match status" value="2"/>
</dbReference>
<keyword evidence="3 8" id="KW-0396">Initiation factor</keyword>
<dbReference type="InterPro" id="IPR023115">
    <property type="entry name" value="TIF_IF2_dom3"/>
</dbReference>
<keyword evidence="4" id="KW-0547">Nucleotide-binding</keyword>
<dbReference type="STRING" id="1798665.A2942_01385"/>
<evidence type="ECO:0000259" key="9">
    <source>
        <dbReference type="PROSITE" id="PS51722"/>
    </source>
</evidence>
<dbReference type="GO" id="GO:0003743">
    <property type="term" value="F:translation initiation factor activity"/>
    <property type="evidence" value="ECO:0007669"/>
    <property type="project" value="UniProtKB-UniRule"/>
</dbReference>
<evidence type="ECO:0000256" key="1">
    <source>
        <dbReference type="ARBA" id="ARBA00007733"/>
    </source>
</evidence>
<evidence type="ECO:0000313" key="10">
    <source>
        <dbReference type="EMBL" id="OGZ13475.1"/>
    </source>
</evidence>
<dbReference type="FunFam" id="3.40.50.10050:FF:000001">
    <property type="entry name" value="Translation initiation factor IF-2"/>
    <property type="match status" value="1"/>
</dbReference>
<feature type="domain" description="Tr-type G" evidence="9">
    <location>
        <begin position="4"/>
        <end position="178"/>
    </location>
</feature>
<keyword evidence="5 8" id="KW-0648">Protein biosynthesis</keyword>
<dbReference type="InterPro" id="IPR000795">
    <property type="entry name" value="T_Tr_GTP-bd_dom"/>
</dbReference>
<dbReference type="GO" id="GO:0005525">
    <property type="term" value="F:GTP binding"/>
    <property type="evidence" value="ECO:0007669"/>
    <property type="project" value="UniProtKB-KW"/>
</dbReference>
<dbReference type="PROSITE" id="PS51722">
    <property type="entry name" value="G_TR_2"/>
    <property type="match status" value="1"/>
</dbReference>
<comment type="function">
    <text evidence="8">One of the essential components for the initiation of protein synthesis. Protects formylmethionyl-tRNA from spontaneous hydrolysis and promotes its binding to the 30S ribosomal subunits. Also involved in the hydrolysis of GTP during the formation of the 70S ribosomal complex.</text>
</comment>
<dbReference type="Pfam" id="PF00009">
    <property type="entry name" value="GTP_EFTU"/>
    <property type="match status" value="1"/>
</dbReference>
<evidence type="ECO:0000313" key="11">
    <source>
        <dbReference type="Proteomes" id="UP000178534"/>
    </source>
</evidence>
<dbReference type="GO" id="GO:0005737">
    <property type="term" value="C:cytoplasm"/>
    <property type="evidence" value="ECO:0007669"/>
    <property type="project" value="UniProtKB-UniRule"/>
</dbReference>
<dbReference type="NCBIfam" id="TIGR00487">
    <property type="entry name" value="IF-2"/>
    <property type="match status" value="1"/>
</dbReference>
<dbReference type="EMBL" id="MHLP01000007">
    <property type="protein sequence ID" value="OGZ13475.1"/>
    <property type="molecule type" value="Genomic_DNA"/>
</dbReference>
<evidence type="ECO:0000256" key="3">
    <source>
        <dbReference type="ARBA" id="ARBA00022540"/>
    </source>
</evidence>
<dbReference type="InterPro" id="IPR027417">
    <property type="entry name" value="P-loop_NTPase"/>
</dbReference>
<dbReference type="CDD" id="cd01887">
    <property type="entry name" value="IF2_eIF5B"/>
    <property type="match status" value="1"/>
</dbReference>
<proteinExistence type="inferred from homology"/>
<dbReference type="SUPFAM" id="SSF52540">
    <property type="entry name" value="P-loop containing nucleoside triphosphate hydrolases"/>
    <property type="match status" value="1"/>
</dbReference>
<dbReference type="PRINTS" id="PR00315">
    <property type="entry name" value="ELONGATNFCT"/>
</dbReference>